<feature type="domain" description="GH26" evidence="5">
    <location>
        <begin position="21"/>
        <end position="350"/>
    </location>
</feature>
<evidence type="ECO:0000259" key="5">
    <source>
        <dbReference type="PROSITE" id="PS51764"/>
    </source>
</evidence>
<evidence type="ECO:0000256" key="3">
    <source>
        <dbReference type="PROSITE-ProRule" id="PRU01100"/>
    </source>
</evidence>
<keyword evidence="1 3" id="KW-0378">Hydrolase</keyword>
<accession>A0A8J3Q320</accession>
<dbReference type="EMBL" id="BONY01000002">
    <property type="protein sequence ID" value="GIH02466.1"/>
    <property type="molecule type" value="Genomic_DNA"/>
</dbReference>
<organism evidence="6 7">
    <name type="scientific">Rhizocola hellebori</name>
    <dbReference type="NCBI Taxonomy" id="1392758"/>
    <lineage>
        <taxon>Bacteria</taxon>
        <taxon>Bacillati</taxon>
        <taxon>Actinomycetota</taxon>
        <taxon>Actinomycetes</taxon>
        <taxon>Micromonosporales</taxon>
        <taxon>Micromonosporaceae</taxon>
        <taxon>Rhizocola</taxon>
    </lineage>
</organism>
<sequence length="350" mass="37621">MNLRQWKPVTAVTLGTVLVLAAATALFLVLTNDTAAPGAQPQVTATESAEDVAALPVDISPSASPGASASATPSPRAPAPPAPAPAPGGTLCGASFANEGSTYRDALAREDGLFGGLDMVRVFFSGAPPAWPGSPADIPRRTVNVSFKFNAADVIAGKHDAAMRTWFAGVPRTIDVYWTYYHEPEDNIRDGEFTAAQYRSAWQRLRGLANEAGNARLRSALVLMEWTLRPASGRNWRDYYPGNATIDVLSWDVYNLEAEKGRYTAPATLFGQIVTIARGEGRPWAVSEFGSHLATGDTGAARAAWLADSARYLTEQKAVFAAYFDLDWETGDYRLRDAAGLAQWKAFCSR</sequence>
<dbReference type="Proteomes" id="UP000612899">
    <property type="component" value="Unassembled WGS sequence"/>
</dbReference>
<proteinExistence type="inferred from homology"/>
<dbReference type="InterPro" id="IPR017853">
    <property type="entry name" value="GH"/>
</dbReference>
<name>A0A8J3Q320_9ACTN</name>
<dbReference type="InterPro" id="IPR022790">
    <property type="entry name" value="GH26_dom"/>
</dbReference>
<evidence type="ECO:0000256" key="1">
    <source>
        <dbReference type="ARBA" id="ARBA00022801"/>
    </source>
</evidence>
<keyword evidence="2 3" id="KW-0326">Glycosidase</keyword>
<feature type="active site" description="Proton donor" evidence="3">
    <location>
        <position position="183"/>
    </location>
</feature>
<dbReference type="RefSeq" id="WP_203906410.1">
    <property type="nucleotide sequence ID" value="NZ_BONY01000002.1"/>
</dbReference>
<dbReference type="PROSITE" id="PS51764">
    <property type="entry name" value="GH26"/>
    <property type="match status" value="1"/>
</dbReference>
<dbReference type="Gene3D" id="3.20.20.80">
    <property type="entry name" value="Glycosidases"/>
    <property type="match status" value="1"/>
</dbReference>
<feature type="active site" description="Nucleophile" evidence="3">
    <location>
        <position position="288"/>
    </location>
</feature>
<feature type="region of interest" description="Disordered" evidence="4">
    <location>
        <begin position="62"/>
        <end position="86"/>
    </location>
</feature>
<feature type="compositionally biased region" description="Pro residues" evidence="4">
    <location>
        <begin position="75"/>
        <end position="86"/>
    </location>
</feature>
<evidence type="ECO:0000256" key="4">
    <source>
        <dbReference type="SAM" id="MobiDB-lite"/>
    </source>
</evidence>
<keyword evidence="7" id="KW-1185">Reference proteome</keyword>
<protein>
    <recommendedName>
        <fullName evidence="5">GH26 domain-containing protein</fullName>
    </recommendedName>
</protein>
<dbReference type="GO" id="GO:0004553">
    <property type="term" value="F:hydrolase activity, hydrolyzing O-glycosyl compounds"/>
    <property type="evidence" value="ECO:0007669"/>
    <property type="project" value="InterPro"/>
</dbReference>
<gene>
    <name evidence="6" type="ORF">Rhe02_05330</name>
</gene>
<comment type="caution">
    <text evidence="6">The sequence shown here is derived from an EMBL/GenBank/DDBJ whole genome shotgun (WGS) entry which is preliminary data.</text>
</comment>
<comment type="similarity">
    <text evidence="3">Belongs to the glycosyl hydrolase 26 family.</text>
</comment>
<reference evidence="6" key="1">
    <citation type="submission" date="2021-01" db="EMBL/GenBank/DDBJ databases">
        <title>Whole genome shotgun sequence of Rhizocola hellebori NBRC 109834.</title>
        <authorList>
            <person name="Komaki H."/>
            <person name="Tamura T."/>
        </authorList>
    </citation>
    <scope>NUCLEOTIDE SEQUENCE</scope>
    <source>
        <strain evidence="6">NBRC 109834</strain>
    </source>
</reference>
<evidence type="ECO:0000256" key="2">
    <source>
        <dbReference type="ARBA" id="ARBA00023295"/>
    </source>
</evidence>
<dbReference type="AlphaFoldDB" id="A0A8J3Q320"/>
<evidence type="ECO:0000313" key="7">
    <source>
        <dbReference type="Proteomes" id="UP000612899"/>
    </source>
</evidence>
<evidence type="ECO:0000313" key="6">
    <source>
        <dbReference type="EMBL" id="GIH02466.1"/>
    </source>
</evidence>
<dbReference type="SUPFAM" id="SSF51445">
    <property type="entry name" value="(Trans)glycosidases"/>
    <property type="match status" value="1"/>
</dbReference>
<feature type="compositionally biased region" description="Low complexity" evidence="4">
    <location>
        <begin position="62"/>
        <end position="74"/>
    </location>
</feature>